<evidence type="ECO:0000256" key="8">
    <source>
        <dbReference type="ARBA" id="ARBA00030117"/>
    </source>
</evidence>
<feature type="domain" description="Anti-sigma-28 factor FlgM C-terminal" evidence="10">
    <location>
        <begin position="41"/>
        <end position="96"/>
    </location>
</feature>
<dbReference type="InterPro" id="IPR035890">
    <property type="entry name" value="Anti-sigma-28_factor_FlgM_sf"/>
</dbReference>
<dbReference type="RefSeq" id="WP_386705222.1">
    <property type="nucleotide sequence ID" value="NZ_JBHRYF010000001.1"/>
</dbReference>
<dbReference type="SUPFAM" id="SSF101498">
    <property type="entry name" value="Anti-sigma factor FlgM"/>
    <property type="match status" value="1"/>
</dbReference>
<name>A0ABV7UQB9_9GAMM</name>
<keyword evidence="11" id="KW-0282">Flagellum</keyword>
<dbReference type="NCBIfam" id="TIGR03824">
    <property type="entry name" value="FlgM_jcvi"/>
    <property type="match status" value="1"/>
</dbReference>
<evidence type="ECO:0000256" key="7">
    <source>
        <dbReference type="ARBA" id="ARBA00024739"/>
    </source>
</evidence>
<gene>
    <name evidence="11" type="primary">flgM</name>
    <name evidence="11" type="ORF">ACFOM9_00320</name>
</gene>
<sequence>MTNKIDGGLPVARAPATHNASATARAGGERGQPVAAVAAGDSIRLTGEAEGLQALERQLGAAPAGIDVARVNALRSAIADGSYRVDAQEIATRMLDLERQLGG</sequence>
<reference evidence="12" key="1">
    <citation type="journal article" date="2019" name="Int. J. Syst. Evol. Microbiol.">
        <title>The Global Catalogue of Microorganisms (GCM) 10K type strain sequencing project: providing services to taxonomists for standard genome sequencing and annotation.</title>
        <authorList>
            <consortium name="The Broad Institute Genomics Platform"/>
            <consortium name="The Broad Institute Genome Sequencing Center for Infectious Disease"/>
            <person name="Wu L."/>
            <person name="Ma J."/>
        </authorList>
    </citation>
    <scope>NUCLEOTIDE SEQUENCE [LARGE SCALE GENOMIC DNA]</scope>
    <source>
        <strain evidence="12">KCTC 42211</strain>
    </source>
</reference>
<comment type="function">
    <text evidence="7">Responsible for the coupling of flagellin expression to flagellar assembly by preventing expression of the flagellin genes when a component of the middle class of proteins is defective. It negatively regulates flagellar genes by inhibiting the activity of FliA by directly binding to FliA.</text>
</comment>
<comment type="caution">
    <text evidence="11">The sequence shown here is derived from an EMBL/GenBank/DDBJ whole genome shotgun (WGS) entry which is preliminary data.</text>
</comment>
<accession>A0ABV7UQB9</accession>
<dbReference type="Pfam" id="PF04316">
    <property type="entry name" value="FlgM"/>
    <property type="match status" value="1"/>
</dbReference>
<keyword evidence="11" id="KW-0966">Cell projection</keyword>
<comment type="similarity">
    <text evidence="1">Belongs to the FlgM family.</text>
</comment>
<evidence type="ECO:0000256" key="9">
    <source>
        <dbReference type="SAM" id="MobiDB-lite"/>
    </source>
</evidence>
<keyword evidence="6" id="KW-0804">Transcription</keyword>
<dbReference type="InterPro" id="IPR031316">
    <property type="entry name" value="FlgM_C"/>
</dbReference>
<proteinExistence type="inferred from homology"/>
<protein>
    <recommendedName>
        <fullName evidence="2">Negative regulator of flagellin synthesis</fullName>
    </recommendedName>
    <alternativeName>
        <fullName evidence="8">Anti-sigma-28 factor</fullName>
    </alternativeName>
</protein>
<evidence type="ECO:0000256" key="4">
    <source>
        <dbReference type="ARBA" id="ARBA00022795"/>
    </source>
</evidence>
<dbReference type="Proteomes" id="UP001595724">
    <property type="component" value="Unassembled WGS sequence"/>
</dbReference>
<evidence type="ECO:0000259" key="10">
    <source>
        <dbReference type="Pfam" id="PF04316"/>
    </source>
</evidence>
<keyword evidence="12" id="KW-1185">Reference proteome</keyword>
<feature type="region of interest" description="Disordered" evidence="9">
    <location>
        <begin position="1"/>
        <end position="33"/>
    </location>
</feature>
<dbReference type="InterPro" id="IPR007412">
    <property type="entry name" value="FlgM"/>
</dbReference>
<evidence type="ECO:0000256" key="3">
    <source>
        <dbReference type="ARBA" id="ARBA00022491"/>
    </source>
</evidence>
<keyword evidence="4" id="KW-1005">Bacterial flagellum biogenesis</keyword>
<evidence type="ECO:0000256" key="2">
    <source>
        <dbReference type="ARBA" id="ARBA00017823"/>
    </source>
</evidence>
<evidence type="ECO:0000256" key="6">
    <source>
        <dbReference type="ARBA" id="ARBA00023163"/>
    </source>
</evidence>
<keyword evidence="5" id="KW-0805">Transcription regulation</keyword>
<evidence type="ECO:0000256" key="5">
    <source>
        <dbReference type="ARBA" id="ARBA00023015"/>
    </source>
</evidence>
<keyword evidence="11" id="KW-0969">Cilium</keyword>
<keyword evidence="3" id="KW-0678">Repressor</keyword>
<evidence type="ECO:0000256" key="1">
    <source>
        <dbReference type="ARBA" id="ARBA00005322"/>
    </source>
</evidence>
<evidence type="ECO:0000313" key="12">
    <source>
        <dbReference type="Proteomes" id="UP001595724"/>
    </source>
</evidence>
<dbReference type="EMBL" id="JBHRYF010000001">
    <property type="protein sequence ID" value="MFC3658522.1"/>
    <property type="molecule type" value="Genomic_DNA"/>
</dbReference>
<organism evidence="11 12">
    <name type="scientific">Luteimonas notoginsengisoli</name>
    <dbReference type="NCBI Taxonomy" id="1578200"/>
    <lineage>
        <taxon>Bacteria</taxon>
        <taxon>Pseudomonadati</taxon>
        <taxon>Pseudomonadota</taxon>
        <taxon>Gammaproteobacteria</taxon>
        <taxon>Lysobacterales</taxon>
        <taxon>Lysobacteraceae</taxon>
        <taxon>Luteimonas</taxon>
    </lineage>
</organism>
<evidence type="ECO:0000313" key="11">
    <source>
        <dbReference type="EMBL" id="MFC3658522.1"/>
    </source>
</evidence>